<evidence type="ECO:0000313" key="2">
    <source>
        <dbReference type="EMBL" id="MVU78971.1"/>
    </source>
</evidence>
<gene>
    <name evidence="2" type="ORF">GPX89_17170</name>
</gene>
<dbReference type="RefSeq" id="WP_157388567.1">
    <property type="nucleotide sequence ID" value="NZ_WRPP01000003.1"/>
</dbReference>
<feature type="transmembrane region" description="Helical" evidence="1">
    <location>
        <begin position="85"/>
        <end position="103"/>
    </location>
</feature>
<keyword evidence="1" id="KW-0812">Transmembrane</keyword>
<comment type="caution">
    <text evidence="2">The sequence shown here is derived from an EMBL/GenBank/DDBJ whole genome shotgun (WGS) entry which is preliminary data.</text>
</comment>
<feature type="transmembrane region" description="Helical" evidence="1">
    <location>
        <begin position="209"/>
        <end position="232"/>
    </location>
</feature>
<reference evidence="2 3" key="1">
    <citation type="submission" date="2019-12" db="EMBL/GenBank/DDBJ databases">
        <title>Nocardia sp. nov. ET3-3 isolated from soil.</title>
        <authorList>
            <person name="Kanchanasin P."/>
            <person name="Tanasupawat S."/>
            <person name="Yuki M."/>
            <person name="Kudo T."/>
        </authorList>
    </citation>
    <scope>NUCLEOTIDE SEQUENCE [LARGE SCALE GENOMIC DNA]</scope>
    <source>
        <strain evidence="2 3">ET3-3</strain>
    </source>
</reference>
<keyword evidence="3" id="KW-1185">Reference proteome</keyword>
<feature type="transmembrane region" description="Helical" evidence="1">
    <location>
        <begin position="244"/>
        <end position="265"/>
    </location>
</feature>
<sequence>MKTPTVGRVTGFLLIAAAALTLAVFKLPVLTAGDGSFDVYAWKSMTSGRGMTSSDFYSAAPYVLMLVVAGVAGTLLAVGLGARRGVLFWVGALAAGMVLQIASGDVVGAVQSFGSDISPGSGFWIVTVVMLLAIAALVTGMRDAVVAKGGAAPGNSGAASGGVADRVAAVFLVVAVAVDFGGSFVPLIAGDHSSFVTIWETGRDGSIPWPAVQFALGSIAVIGVAVALLAGIGLRSSAVSAASGAAASFMAAGGIVEVSSVLSVMGPNFWEYAGTGLWLAVLTLLLSFAATVAGLVAQLARPRMPVQPGAGYAPGFTQPGPNPFVPGQSMAPAPNPFAPVTPVPNPFASAAASPNPFAAAAPQAAEVEATVKISPPPRMAKVYEGKDGEGRPMVNRQALEGNTRTAVLAYLESAPIVLAARSFEQDEFAPGDKDVPLTFRTDGVWVWAGAVAHYLHKHGLPPEPELVAHIASRGFRVGEVGKDAQDAAIRVITGG</sequence>
<dbReference type="AlphaFoldDB" id="A0A7K1UXH0"/>
<name>A0A7K1UXH0_9NOCA</name>
<feature type="transmembrane region" description="Helical" evidence="1">
    <location>
        <begin position="56"/>
        <end position="78"/>
    </location>
</feature>
<protein>
    <submittedName>
        <fullName evidence="2">Uncharacterized protein</fullName>
    </submittedName>
</protein>
<keyword evidence="1" id="KW-1133">Transmembrane helix</keyword>
<feature type="transmembrane region" description="Helical" evidence="1">
    <location>
        <begin position="277"/>
        <end position="297"/>
    </location>
</feature>
<feature type="transmembrane region" description="Helical" evidence="1">
    <location>
        <begin position="167"/>
        <end position="189"/>
    </location>
</feature>
<feature type="transmembrane region" description="Helical" evidence="1">
    <location>
        <begin position="123"/>
        <end position="146"/>
    </location>
</feature>
<proteinExistence type="predicted"/>
<dbReference type="Proteomes" id="UP000466794">
    <property type="component" value="Unassembled WGS sequence"/>
</dbReference>
<organism evidence="2 3">
    <name type="scientific">Nocardia terrae</name>
    <dbReference type="NCBI Taxonomy" id="2675851"/>
    <lineage>
        <taxon>Bacteria</taxon>
        <taxon>Bacillati</taxon>
        <taxon>Actinomycetota</taxon>
        <taxon>Actinomycetes</taxon>
        <taxon>Mycobacteriales</taxon>
        <taxon>Nocardiaceae</taxon>
        <taxon>Nocardia</taxon>
    </lineage>
</organism>
<accession>A0A7K1UXH0</accession>
<dbReference type="EMBL" id="WRPP01000003">
    <property type="protein sequence ID" value="MVU78971.1"/>
    <property type="molecule type" value="Genomic_DNA"/>
</dbReference>
<evidence type="ECO:0000313" key="3">
    <source>
        <dbReference type="Proteomes" id="UP000466794"/>
    </source>
</evidence>
<keyword evidence="1" id="KW-0472">Membrane</keyword>
<evidence type="ECO:0000256" key="1">
    <source>
        <dbReference type="SAM" id="Phobius"/>
    </source>
</evidence>